<protein>
    <recommendedName>
        <fullName evidence="10">Major facilitator superfamily (MFS) profile domain-containing protein</fullName>
    </recommendedName>
</protein>
<feature type="transmembrane region" description="Helical" evidence="7">
    <location>
        <begin position="542"/>
        <end position="561"/>
    </location>
</feature>
<feature type="transmembrane region" description="Helical" evidence="7">
    <location>
        <begin position="153"/>
        <end position="169"/>
    </location>
</feature>
<organism evidence="8 9">
    <name type="scientific">Pachysolen tannophilus NRRL Y-2460</name>
    <dbReference type="NCBI Taxonomy" id="669874"/>
    <lineage>
        <taxon>Eukaryota</taxon>
        <taxon>Fungi</taxon>
        <taxon>Dikarya</taxon>
        <taxon>Ascomycota</taxon>
        <taxon>Saccharomycotina</taxon>
        <taxon>Pichiomycetes</taxon>
        <taxon>Pachysolenaceae</taxon>
        <taxon>Pachysolen</taxon>
    </lineage>
</organism>
<feature type="transmembrane region" description="Helical" evidence="7">
    <location>
        <begin position="573"/>
        <end position="596"/>
    </location>
</feature>
<dbReference type="GO" id="GO:0016020">
    <property type="term" value="C:membrane"/>
    <property type="evidence" value="ECO:0007669"/>
    <property type="project" value="UniProtKB-SubCell"/>
</dbReference>
<dbReference type="SUPFAM" id="SSF103473">
    <property type="entry name" value="MFS general substrate transporter"/>
    <property type="match status" value="1"/>
</dbReference>
<evidence type="ECO:0000256" key="4">
    <source>
        <dbReference type="ARBA" id="ARBA00022989"/>
    </source>
</evidence>
<dbReference type="PANTHER" id="PTHR23504:SF15">
    <property type="entry name" value="MAJOR FACILITATOR SUPERFAMILY (MFS) PROFILE DOMAIN-CONTAINING PROTEIN"/>
    <property type="match status" value="1"/>
</dbReference>
<keyword evidence="9" id="KW-1185">Reference proteome</keyword>
<dbReference type="EMBL" id="KV454018">
    <property type="protein sequence ID" value="ODV93218.1"/>
    <property type="molecule type" value="Genomic_DNA"/>
</dbReference>
<comment type="subcellular location">
    <subcellularLocation>
        <location evidence="1">Membrane</location>
        <topology evidence="1">Multi-pass membrane protein</topology>
    </subcellularLocation>
</comment>
<evidence type="ECO:0008006" key="10">
    <source>
        <dbReference type="Google" id="ProtNLM"/>
    </source>
</evidence>
<evidence type="ECO:0000256" key="3">
    <source>
        <dbReference type="ARBA" id="ARBA00022692"/>
    </source>
</evidence>
<feature type="region of interest" description="Disordered" evidence="6">
    <location>
        <begin position="333"/>
        <end position="404"/>
    </location>
</feature>
<feature type="compositionally biased region" description="Basic and acidic residues" evidence="6">
    <location>
        <begin position="350"/>
        <end position="374"/>
    </location>
</feature>
<evidence type="ECO:0000256" key="7">
    <source>
        <dbReference type="SAM" id="Phobius"/>
    </source>
</evidence>
<feature type="transmembrane region" description="Helical" evidence="7">
    <location>
        <begin position="89"/>
        <end position="107"/>
    </location>
</feature>
<name>A0A1E4TNH1_PACTA</name>
<evidence type="ECO:0000256" key="5">
    <source>
        <dbReference type="ARBA" id="ARBA00023136"/>
    </source>
</evidence>
<dbReference type="Proteomes" id="UP000094236">
    <property type="component" value="Unassembled WGS sequence"/>
</dbReference>
<dbReference type="CDD" id="cd17330">
    <property type="entry name" value="MFS_SLC46_TetA_like"/>
    <property type="match status" value="1"/>
</dbReference>
<dbReference type="Gene3D" id="1.20.1250.20">
    <property type="entry name" value="MFS general substrate transporter like domains"/>
    <property type="match status" value="2"/>
</dbReference>
<gene>
    <name evidence="8" type="ORF">PACTADRAFT_51837</name>
</gene>
<feature type="region of interest" description="Disordered" evidence="6">
    <location>
        <begin position="256"/>
        <end position="277"/>
    </location>
</feature>
<keyword evidence="2" id="KW-0813">Transport</keyword>
<dbReference type="OrthoDB" id="10262656at2759"/>
<keyword evidence="5 7" id="KW-0472">Membrane</keyword>
<feature type="transmembrane region" description="Helical" evidence="7">
    <location>
        <begin position="190"/>
        <end position="212"/>
    </location>
</feature>
<keyword evidence="4 7" id="KW-1133">Transmembrane helix</keyword>
<evidence type="ECO:0000313" key="9">
    <source>
        <dbReference type="Proteomes" id="UP000094236"/>
    </source>
</evidence>
<feature type="transmembrane region" description="Helical" evidence="7">
    <location>
        <begin position="58"/>
        <end position="77"/>
    </location>
</feature>
<feature type="transmembrane region" description="Helical" evidence="7">
    <location>
        <begin position="643"/>
        <end position="663"/>
    </location>
</feature>
<reference evidence="9" key="1">
    <citation type="submission" date="2016-05" db="EMBL/GenBank/DDBJ databases">
        <title>Comparative genomics of biotechnologically important yeasts.</title>
        <authorList>
            <consortium name="DOE Joint Genome Institute"/>
            <person name="Riley R."/>
            <person name="Haridas S."/>
            <person name="Wolfe K.H."/>
            <person name="Lopes M.R."/>
            <person name="Hittinger C.T."/>
            <person name="Goker M."/>
            <person name="Salamov A."/>
            <person name="Wisecaver J."/>
            <person name="Long T.M."/>
            <person name="Aerts A.L."/>
            <person name="Barry K."/>
            <person name="Choi C."/>
            <person name="Clum A."/>
            <person name="Coughlan A.Y."/>
            <person name="Deshpande S."/>
            <person name="Douglass A.P."/>
            <person name="Hanson S.J."/>
            <person name="Klenk H.-P."/>
            <person name="Labutti K."/>
            <person name="Lapidus A."/>
            <person name="Lindquist E."/>
            <person name="Lipzen A."/>
            <person name="Meier-Kolthoff J.P."/>
            <person name="Ohm R.A."/>
            <person name="Otillar R.P."/>
            <person name="Pangilinan J."/>
            <person name="Peng Y."/>
            <person name="Rokas A."/>
            <person name="Rosa C.A."/>
            <person name="Scheuner C."/>
            <person name="Sibirny A.A."/>
            <person name="Slot J.C."/>
            <person name="Stielow J.B."/>
            <person name="Sun H."/>
            <person name="Kurtzman C.P."/>
            <person name="Blackwell M."/>
            <person name="Grigoriev I.V."/>
            <person name="Jeffries T.W."/>
        </authorList>
    </citation>
    <scope>NUCLEOTIDE SEQUENCE [LARGE SCALE GENOMIC DNA]</scope>
    <source>
        <strain evidence="9">NRRL Y-2460</strain>
    </source>
</reference>
<accession>A0A1E4TNH1</accession>
<dbReference type="InterPro" id="IPR036259">
    <property type="entry name" value="MFS_trans_sf"/>
</dbReference>
<feature type="transmembrane region" description="Helical" evidence="7">
    <location>
        <begin position="608"/>
        <end position="631"/>
    </location>
</feature>
<keyword evidence="3 7" id="KW-0812">Transmembrane</keyword>
<dbReference type="InterPro" id="IPR011701">
    <property type="entry name" value="MFS"/>
</dbReference>
<dbReference type="AlphaFoldDB" id="A0A1E4TNH1"/>
<evidence type="ECO:0000313" key="8">
    <source>
        <dbReference type="EMBL" id="ODV93218.1"/>
    </source>
</evidence>
<sequence>MTKLTFKEQMRGFPVWKIVVICIIRFAEPIAFTSLFPYVYFMVRDFGIAKDPADISKYVGYLSSSFAFCQFLCSIHWGHLSDMIGRKKVLMTGLILTGISMLIFGFSKNYYMALFARSMMGAVNGNVAVIRTVLGEIATEKRHQAIAFSTMPLLWQVGCIIGPMSGYLVKNDVEKKISKRSFDLLEKYPYALSNIVVAIGLFLSATICFLFFEETHYQKKFQKDYGVELGDILLRKLGFQPSIRPWQPAYTAQQQQQQQVPAGRRPSLLVRNSNTNGDSIARTISSTLDNYNGSGSLPQTIKRVPATHRDSITRNIGSLGRGSSFGVNVGKTSLEARETTPLLEQEEQEDQGRLEHRESDRERERECDREHQTFDIDDDEDATTMGSSDADSIASTDSADSVHSIGPLSRRQSLALIRTYSLQSNALKEELEENRGTYEWKVLLSPSVFKAISSNFMLSLHGTVVDEFLPVFLASKTARIVNGDLSSPLLSKFPFKIMGGLSFNPTDVGNLLTVTGTIGVMIVIFLYPYLDRNYAPVATYRAVSCIPPFVYLFIPFLVFTLPPNLPSLAYTKAFLYILAFFKVLPNSICFPQIMLLIHRASPAKNRAFVNGTTLSVCALARCVAPMVWGYVMSWSDEHQVSWVTWWSLSGIAICALVPAFLMNEIDDEEDSTRQRSTV</sequence>
<dbReference type="PANTHER" id="PTHR23504">
    <property type="entry name" value="MAJOR FACILITATOR SUPERFAMILY DOMAIN-CONTAINING PROTEIN 10"/>
    <property type="match status" value="1"/>
</dbReference>
<evidence type="ECO:0000256" key="6">
    <source>
        <dbReference type="SAM" id="MobiDB-lite"/>
    </source>
</evidence>
<feature type="transmembrane region" description="Helical" evidence="7">
    <location>
        <begin position="511"/>
        <end position="530"/>
    </location>
</feature>
<feature type="compositionally biased region" description="Low complexity" evidence="6">
    <location>
        <begin position="387"/>
        <end position="401"/>
    </location>
</feature>
<evidence type="ECO:0000256" key="1">
    <source>
        <dbReference type="ARBA" id="ARBA00004141"/>
    </source>
</evidence>
<feature type="transmembrane region" description="Helical" evidence="7">
    <location>
        <begin position="12"/>
        <end position="38"/>
    </location>
</feature>
<proteinExistence type="predicted"/>
<evidence type="ECO:0000256" key="2">
    <source>
        <dbReference type="ARBA" id="ARBA00022448"/>
    </source>
</evidence>
<dbReference type="GO" id="GO:0022857">
    <property type="term" value="F:transmembrane transporter activity"/>
    <property type="evidence" value="ECO:0007669"/>
    <property type="project" value="InterPro"/>
</dbReference>
<dbReference type="Pfam" id="PF07690">
    <property type="entry name" value="MFS_1"/>
    <property type="match status" value="1"/>
</dbReference>